<comment type="similarity">
    <text evidence="1">Belongs to the sigma-70 factor family.</text>
</comment>
<evidence type="ECO:0000256" key="3">
    <source>
        <dbReference type="ARBA" id="ARBA00023082"/>
    </source>
</evidence>
<feature type="region of interest" description="Disordered" evidence="6">
    <location>
        <begin position="1"/>
        <end position="40"/>
    </location>
</feature>
<organism evidence="8 9">
    <name type="scientific">Nyssa sinensis</name>
    <dbReference type="NCBI Taxonomy" id="561372"/>
    <lineage>
        <taxon>Eukaryota</taxon>
        <taxon>Viridiplantae</taxon>
        <taxon>Streptophyta</taxon>
        <taxon>Embryophyta</taxon>
        <taxon>Tracheophyta</taxon>
        <taxon>Spermatophyta</taxon>
        <taxon>Magnoliopsida</taxon>
        <taxon>eudicotyledons</taxon>
        <taxon>Gunneridae</taxon>
        <taxon>Pentapetalae</taxon>
        <taxon>asterids</taxon>
        <taxon>Cornales</taxon>
        <taxon>Nyssaceae</taxon>
        <taxon>Nyssa</taxon>
    </lineage>
</organism>
<dbReference type="PROSITE" id="PS00715">
    <property type="entry name" value="SIGMA70_1"/>
    <property type="match status" value="1"/>
</dbReference>
<dbReference type="Proteomes" id="UP000325577">
    <property type="component" value="Linkage Group LG9"/>
</dbReference>
<evidence type="ECO:0000313" key="8">
    <source>
        <dbReference type="EMBL" id="KAA8515643.1"/>
    </source>
</evidence>
<dbReference type="Pfam" id="PF04545">
    <property type="entry name" value="Sigma70_r4"/>
    <property type="match status" value="1"/>
</dbReference>
<evidence type="ECO:0000259" key="7">
    <source>
        <dbReference type="PROSITE" id="PS00715"/>
    </source>
</evidence>
<dbReference type="Gene3D" id="1.10.10.10">
    <property type="entry name" value="Winged helix-like DNA-binding domain superfamily/Winged helix DNA-binding domain"/>
    <property type="match status" value="2"/>
</dbReference>
<dbReference type="InterPro" id="IPR007630">
    <property type="entry name" value="RNA_pol_sigma70_r4"/>
</dbReference>
<dbReference type="InterPro" id="IPR007624">
    <property type="entry name" value="RNA_pol_sigma70_r3"/>
</dbReference>
<dbReference type="GO" id="GO:0016987">
    <property type="term" value="F:sigma factor activity"/>
    <property type="evidence" value="ECO:0007669"/>
    <property type="project" value="UniProtKB-KW"/>
</dbReference>
<dbReference type="InterPro" id="IPR014284">
    <property type="entry name" value="RNA_pol_sigma-70_dom"/>
</dbReference>
<evidence type="ECO:0000256" key="5">
    <source>
        <dbReference type="ARBA" id="ARBA00023163"/>
    </source>
</evidence>
<dbReference type="PANTHER" id="PTHR30603:SF47">
    <property type="entry name" value="RNA POLYMERASE SIGMA FACTOR SIGD, CHLOROPLASTIC"/>
    <property type="match status" value="1"/>
</dbReference>
<keyword evidence="9" id="KW-1185">Reference proteome</keyword>
<dbReference type="GO" id="GO:0006352">
    <property type="term" value="P:DNA-templated transcription initiation"/>
    <property type="evidence" value="ECO:0007669"/>
    <property type="project" value="InterPro"/>
</dbReference>
<dbReference type="InterPro" id="IPR036388">
    <property type="entry name" value="WH-like_DNA-bd_sf"/>
</dbReference>
<evidence type="ECO:0000256" key="4">
    <source>
        <dbReference type="ARBA" id="ARBA00023125"/>
    </source>
</evidence>
<dbReference type="GO" id="GO:0071482">
    <property type="term" value="P:cellular response to light stimulus"/>
    <property type="evidence" value="ECO:0007669"/>
    <property type="project" value="UniProtKB-ARBA"/>
</dbReference>
<dbReference type="InterPro" id="IPR013325">
    <property type="entry name" value="RNA_pol_sigma_r2"/>
</dbReference>
<dbReference type="Gene3D" id="1.10.601.10">
    <property type="entry name" value="RNA Polymerase Primary Sigma Factor"/>
    <property type="match status" value="1"/>
</dbReference>
<dbReference type="NCBIfam" id="TIGR02937">
    <property type="entry name" value="sigma70-ECF"/>
    <property type="match status" value="1"/>
</dbReference>
<dbReference type="PRINTS" id="PR00046">
    <property type="entry name" value="SIGMA70FCT"/>
</dbReference>
<dbReference type="SUPFAM" id="SSF88946">
    <property type="entry name" value="Sigma2 domain of RNA polymerase sigma factors"/>
    <property type="match status" value="1"/>
</dbReference>
<keyword evidence="4" id="KW-0238">DNA-binding</keyword>
<dbReference type="SUPFAM" id="SSF88659">
    <property type="entry name" value="Sigma3 and sigma4 domains of RNA polymerase sigma factors"/>
    <property type="match status" value="2"/>
</dbReference>
<keyword evidence="5" id="KW-0804">Transcription</keyword>
<name>A0A5J4ZA28_9ASTE</name>
<dbReference type="InterPro" id="IPR007627">
    <property type="entry name" value="RNA_pol_sigma70_r2"/>
</dbReference>
<dbReference type="InterPro" id="IPR000943">
    <property type="entry name" value="RNA_pol_sigma70"/>
</dbReference>
<feature type="compositionally biased region" description="Low complexity" evidence="6">
    <location>
        <begin position="7"/>
        <end position="34"/>
    </location>
</feature>
<evidence type="ECO:0000256" key="1">
    <source>
        <dbReference type="ARBA" id="ARBA00007788"/>
    </source>
</evidence>
<dbReference type="GO" id="GO:0003677">
    <property type="term" value="F:DNA binding"/>
    <property type="evidence" value="ECO:0007669"/>
    <property type="project" value="UniProtKB-KW"/>
</dbReference>
<keyword evidence="2" id="KW-0805">Transcription regulation</keyword>
<evidence type="ECO:0000256" key="2">
    <source>
        <dbReference type="ARBA" id="ARBA00023015"/>
    </source>
</evidence>
<accession>A0A5J4ZA28</accession>
<reference evidence="8 9" key="1">
    <citation type="submission" date="2019-09" db="EMBL/GenBank/DDBJ databases">
        <title>A chromosome-level genome assembly of the Chinese tupelo Nyssa sinensis.</title>
        <authorList>
            <person name="Yang X."/>
            <person name="Kang M."/>
            <person name="Yang Y."/>
            <person name="Xiong H."/>
            <person name="Wang M."/>
            <person name="Zhang Z."/>
            <person name="Wang Z."/>
            <person name="Wu H."/>
            <person name="Ma T."/>
            <person name="Liu J."/>
            <person name="Xi Z."/>
        </authorList>
    </citation>
    <scope>NUCLEOTIDE SEQUENCE [LARGE SCALE GENOMIC DNA]</scope>
    <source>
        <strain evidence="8">J267</strain>
        <tissue evidence="8">Leaf</tissue>
    </source>
</reference>
<dbReference type="Pfam" id="PF04542">
    <property type="entry name" value="Sigma70_r2"/>
    <property type="match status" value="1"/>
</dbReference>
<dbReference type="OrthoDB" id="206108at2759"/>
<protein>
    <recommendedName>
        <fullName evidence="7">RNA polymerase sigma-70 domain-containing protein</fullName>
    </recommendedName>
</protein>
<gene>
    <name evidence="8" type="ORF">F0562_018746</name>
</gene>
<dbReference type="Pfam" id="PF04539">
    <property type="entry name" value="Sigma70_r3"/>
    <property type="match status" value="1"/>
</dbReference>
<evidence type="ECO:0000256" key="6">
    <source>
        <dbReference type="SAM" id="MobiDB-lite"/>
    </source>
</evidence>
<sequence>MAISFCSSPTPSHSPTIPTISLSSLPTKSSLKTPQELHPQSFLSSSKFGSGLVSDDALTIAAAAEALVLATAAAQAARDAVDSIYEIGEIVQYRESENELERDGKKVSGGRRKRMQRRKALEYRDTEVKRNGECKQVSFRHAKSGFLTPKEEAEYSLCLKEEARVEAVRRMISETREHEPTLNQWANAVGISSSSLDKILCNGRESRERITSCYLRLVVSIATYYQGKGLSLQDLIQEGSIGLLHGAERFNPQRGYKLSTYVYWWIRQAITKAIAVKSRIIRLPGNICEMVPKIAEANTVLRERLRRLPSHDEIAEIVDIDVATVRLVSERNRAPISLDQAMTNQGCMKLQEIISGPDETTPETMVRKELMKQEIEKLLKTLCDREVHIVRLHYGLNGETPWSFEEIGRQLKLSRERVRQINHTALSKLKQNSMIDNLKVYVM</sequence>
<dbReference type="PANTHER" id="PTHR30603">
    <property type="entry name" value="RNA POLYMERASE SIGMA FACTOR RPO"/>
    <property type="match status" value="1"/>
</dbReference>
<evidence type="ECO:0000313" key="9">
    <source>
        <dbReference type="Proteomes" id="UP000325577"/>
    </source>
</evidence>
<dbReference type="InterPro" id="IPR050239">
    <property type="entry name" value="Sigma-70_RNA_pol_init_factors"/>
</dbReference>
<feature type="domain" description="RNA polymerase sigma-70" evidence="7">
    <location>
        <begin position="234"/>
        <end position="247"/>
    </location>
</feature>
<dbReference type="CDD" id="cd06171">
    <property type="entry name" value="Sigma70_r4"/>
    <property type="match status" value="1"/>
</dbReference>
<dbReference type="EMBL" id="CM018052">
    <property type="protein sequence ID" value="KAA8515643.1"/>
    <property type="molecule type" value="Genomic_DNA"/>
</dbReference>
<proteinExistence type="inferred from homology"/>
<dbReference type="InterPro" id="IPR013324">
    <property type="entry name" value="RNA_pol_sigma_r3/r4-like"/>
</dbReference>
<keyword evidence="3" id="KW-0731">Sigma factor</keyword>
<dbReference type="AlphaFoldDB" id="A0A5J4ZA28"/>